<evidence type="ECO:0000256" key="8">
    <source>
        <dbReference type="ARBA" id="ARBA00022692"/>
    </source>
</evidence>
<dbReference type="PROSITE" id="PS00969">
    <property type="entry name" value="ANTENNA_COMP_BETA"/>
    <property type="match status" value="1"/>
</dbReference>
<evidence type="ECO:0000256" key="2">
    <source>
        <dbReference type="ARBA" id="ARBA00004249"/>
    </source>
</evidence>
<gene>
    <name evidence="18" type="ORF">MRSR164_18965</name>
</gene>
<comment type="subcellular location">
    <subcellularLocation>
        <location evidence="2">Cell inner membrane</location>
        <topology evidence="2">Single-pass type II membrane protein</topology>
    </subcellularLocation>
</comment>
<proteinExistence type="inferred from homology"/>
<organism evidence="18 19">
    <name type="scientific">Methylobacterium radiotolerans</name>
    <dbReference type="NCBI Taxonomy" id="31998"/>
    <lineage>
        <taxon>Bacteria</taxon>
        <taxon>Pseudomonadati</taxon>
        <taxon>Pseudomonadota</taxon>
        <taxon>Alphaproteobacteria</taxon>
        <taxon>Hyphomicrobiales</taxon>
        <taxon>Methylobacteriaceae</taxon>
        <taxon>Methylobacterium</taxon>
    </lineage>
</organism>
<evidence type="ECO:0000256" key="16">
    <source>
        <dbReference type="SAM" id="Phobius"/>
    </source>
</evidence>
<evidence type="ECO:0000256" key="3">
    <source>
        <dbReference type="ARBA" id="ARBA00011052"/>
    </source>
</evidence>
<protein>
    <submittedName>
        <fullName evidence="18">Light-harvesting protein</fullName>
    </submittedName>
</protein>
<feature type="domain" description="Antenna complex alpha/beta subunit" evidence="17">
    <location>
        <begin position="20"/>
        <end position="53"/>
    </location>
</feature>
<evidence type="ECO:0000256" key="7">
    <source>
        <dbReference type="ARBA" id="ARBA00022549"/>
    </source>
</evidence>
<comment type="function">
    <text evidence="1">Antenna complexes are light-harvesting systems, which transfer the excitation energy to the reaction centers.</text>
</comment>
<keyword evidence="8 16" id="KW-0812">Transmembrane</keyword>
<evidence type="ECO:0000256" key="6">
    <source>
        <dbReference type="ARBA" id="ARBA00022494"/>
    </source>
</evidence>
<evidence type="ECO:0000256" key="15">
    <source>
        <dbReference type="ARBA" id="ARBA00023243"/>
    </source>
</evidence>
<feature type="transmembrane region" description="Helical" evidence="16">
    <location>
        <begin position="26"/>
        <end position="49"/>
    </location>
</feature>
<dbReference type="InterPro" id="IPR035889">
    <property type="entry name" value="Light-harvesting_complex"/>
</dbReference>
<dbReference type="InterPro" id="IPR000066">
    <property type="entry name" value="Antenna_a/b"/>
</dbReference>
<keyword evidence="13" id="KW-0157">Chromophore</keyword>
<dbReference type="SUPFAM" id="SSF56918">
    <property type="entry name" value="Light-harvesting complex subunits"/>
    <property type="match status" value="1"/>
</dbReference>
<sequence length="77" mass="8286">MANGVTTERPSSLSGLTEPEAKEFHAIFLTSFIIFTAIAVVAHILVWLWRPWLPGEKGYALLDGVTNAATGLVSMIG</sequence>
<name>A0ABU7TEK4_9HYPH</name>
<evidence type="ECO:0000313" key="19">
    <source>
        <dbReference type="Proteomes" id="UP001349262"/>
    </source>
</evidence>
<accession>A0ABU7TEK4</accession>
<evidence type="ECO:0000256" key="1">
    <source>
        <dbReference type="ARBA" id="ARBA00002455"/>
    </source>
</evidence>
<evidence type="ECO:0000256" key="9">
    <source>
        <dbReference type="ARBA" id="ARBA00022723"/>
    </source>
</evidence>
<keyword evidence="19" id="KW-1185">Reference proteome</keyword>
<dbReference type="InterPro" id="IPR023623">
    <property type="entry name" value="Antenna_beta_CS"/>
</dbReference>
<keyword evidence="9" id="KW-0479">Metal-binding</keyword>
<evidence type="ECO:0000256" key="5">
    <source>
        <dbReference type="ARBA" id="ARBA00022475"/>
    </source>
</evidence>
<dbReference type="PRINTS" id="PR00674">
    <property type="entry name" value="LIGHTHARVSTB"/>
</dbReference>
<dbReference type="InterPro" id="IPR002362">
    <property type="entry name" value="LHB-1/5"/>
</dbReference>
<evidence type="ECO:0000256" key="10">
    <source>
        <dbReference type="ARBA" id="ARBA00022842"/>
    </source>
</evidence>
<evidence type="ECO:0000256" key="13">
    <source>
        <dbReference type="ARBA" id="ARBA00022991"/>
    </source>
</evidence>
<dbReference type="EMBL" id="MLBY01000005">
    <property type="protein sequence ID" value="MEE7458783.1"/>
    <property type="molecule type" value="Genomic_DNA"/>
</dbReference>
<comment type="subunit">
    <text evidence="4">The core complex is formed by different alpha and beta chains, binding bacteriochlorophyll molecules, and arranged most probably in tetrameric structures disposed around the reaction center. The non-pigmented gamma chains may constitute additional components.</text>
</comment>
<dbReference type="Pfam" id="PF00556">
    <property type="entry name" value="LHC"/>
    <property type="match status" value="1"/>
</dbReference>
<evidence type="ECO:0000256" key="12">
    <source>
        <dbReference type="ARBA" id="ARBA00022989"/>
    </source>
</evidence>
<keyword evidence="6" id="KW-0148">Chlorophyll</keyword>
<evidence type="ECO:0000256" key="11">
    <source>
        <dbReference type="ARBA" id="ARBA00022956"/>
    </source>
</evidence>
<keyword evidence="11" id="KW-0076">Bacteriochlorophyll</keyword>
<comment type="similarity">
    <text evidence="3">Belongs to the antenna complex beta subunit family.</text>
</comment>
<evidence type="ECO:0000256" key="4">
    <source>
        <dbReference type="ARBA" id="ARBA00011367"/>
    </source>
</evidence>
<evidence type="ECO:0000256" key="14">
    <source>
        <dbReference type="ARBA" id="ARBA00023136"/>
    </source>
</evidence>
<evidence type="ECO:0000313" key="18">
    <source>
        <dbReference type="EMBL" id="MEE7458783.1"/>
    </source>
</evidence>
<keyword evidence="12 16" id="KW-1133">Transmembrane helix</keyword>
<keyword evidence="14 16" id="KW-0472">Membrane</keyword>
<dbReference type="NCBIfam" id="NF040862">
    <property type="entry name" value="pufB_517_ASD"/>
    <property type="match status" value="1"/>
</dbReference>
<keyword evidence="15" id="KW-0437">Light-harvesting polypeptide</keyword>
<dbReference type="InterPro" id="IPR023624">
    <property type="entry name" value="Antenna_beta_dom_sf"/>
</dbReference>
<keyword evidence="10" id="KW-0460">Magnesium</keyword>
<evidence type="ECO:0000259" key="17">
    <source>
        <dbReference type="Pfam" id="PF00556"/>
    </source>
</evidence>
<dbReference type="Gene3D" id="1.20.5.250">
    <property type="match status" value="1"/>
</dbReference>
<keyword evidence="7" id="KW-0042">Antenna complex</keyword>
<dbReference type="Proteomes" id="UP001349262">
    <property type="component" value="Unassembled WGS sequence"/>
</dbReference>
<comment type="caution">
    <text evidence="18">The sequence shown here is derived from an EMBL/GenBank/DDBJ whole genome shotgun (WGS) entry which is preliminary data.</text>
</comment>
<reference evidence="18 19" key="1">
    <citation type="journal article" date="2012" name="Genet. Mol. Biol.">
        <title>Analysis of 16S rRNA and mxaF genes revealing insights into Methylobacterium niche-specific plant association.</title>
        <authorList>
            <person name="Dourado M.N."/>
            <person name="Andreote F.D."/>
            <person name="Dini-Andreote F."/>
            <person name="Conti R."/>
            <person name="Araujo J.M."/>
            <person name="Araujo W.L."/>
        </authorList>
    </citation>
    <scope>NUCLEOTIDE SEQUENCE [LARGE SCALE GENOMIC DNA]</scope>
    <source>
        <strain evidence="18 19">SR1.6/4</strain>
    </source>
</reference>
<keyword evidence="5" id="KW-1003">Cell membrane</keyword>